<feature type="region of interest" description="Disordered" evidence="1">
    <location>
        <begin position="356"/>
        <end position="377"/>
    </location>
</feature>
<feature type="region of interest" description="Disordered" evidence="1">
    <location>
        <begin position="253"/>
        <end position="285"/>
    </location>
</feature>
<feature type="region of interest" description="Disordered" evidence="1">
    <location>
        <begin position="31"/>
        <end position="92"/>
    </location>
</feature>
<feature type="compositionally biased region" description="Polar residues" evidence="1">
    <location>
        <begin position="257"/>
        <end position="266"/>
    </location>
</feature>
<dbReference type="Proteomes" id="UP000799539">
    <property type="component" value="Unassembled WGS sequence"/>
</dbReference>
<reference evidence="2" key="1">
    <citation type="journal article" date="2020" name="Stud. Mycol.">
        <title>101 Dothideomycetes genomes: a test case for predicting lifestyles and emergence of pathogens.</title>
        <authorList>
            <person name="Haridas S."/>
            <person name="Albert R."/>
            <person name="Binder M."/>
            <person name="Bloem J."/>
            <person name="Labutti K."/>
            <person name="Salamov A."/>
            <person name="Andreopoulos B."/>
            <person name="Baker S."/>
            <person name="Barry K."/>
            <person name="Bills G."/>
            <person name="Bluhm B."/>
            <person name="Cannon C."/>
            <person name="Castanera R."/>
            <person name="Culley D."/>
            <person name="Daum C."/>
            <person name="Ezra D."/>
            <person name="Gonzalez J."/>
            <person name="Henrissat B."/>
            <person name="Kuo A."/>
            <person name="Liang C."/>
            <person name="Lipzen A."/>
            <person name="Lutzoni F."/>
            <person name="Magnuson J."/>
            <person name="Mondo S."/>
            <person name="Nolan M."/>
            <person name="Ohm R."/>
            <person name="Pangilinan J."/>
            <person name="Park H.-J."/>
            <person name="Ramirez L."/>
            <person name="Alfaro M."/>
            <person name="Sun H."/>
            <person name="Tritt A."/>
            <person name="Yoshinaga Y."/>
            <person name="Zwiers L.-H."/>
            <person name="Turgeon B."/>
            <person name="Goodwin S."/>
            <person name="Spatafora J."/>
            <person name="Crous P."/>
            <person name="Grigoriev I."/>
        </authorList>
    </citation>
    <scope>NUCLEOTIDE SEQUENCE</scope>
    <source>
        <strain evidence="2">SCOH1-5</strain>
    </source>
</reference>
<gene>
    <name evidence="2" type="ORF">CERZMDRAFT_102520</name>
</gene>
<dbReference type="AlphaFoldDB" id="A0A6A6EZV9"/>
<sequence>MCQYRYYYYAGCRHQRTVLVTYCANATPAATARHHEQPQHPPRPPSTAGNSDPFDDDDDNEGSAGSIPDLTSNSTVPSSSPTTTTTSDSHTSRRQYLLTSIFQPTPAVASLHLHRLARRHSHPVIVGMATLPTFARSNWREPFQLIVGAATNNSIADVGRAGKHNQDNLASDTNARARTGLVLEQPGQVHQSIDGHSSAKVPPLTMQSSQHPEQKIQRHSVASRTECEYAEMYKELAEARQEVKRLQREASAAETRACSNHPSSLPCQEDHDSSTSVRSPQHSPAALLQREHEKMQLQQAGIPDVAMHDTPTILPSSLDFPGLQMTEHALQRSWPKSNAVRKPSYASMVTHAGVQTGEKDCIPSEQGDEDKMSSSATQVPATIFESSELAIVSRGSAHDGRRDQDALSSLKSSTPAKVSPRFAQPTKAFSRRADETIRKTNNSNANGTATETKSPSLCSAAQKQQKRKSLPGDWLSGSPSQTGKNSQSAAKFIAGSPLSSEQVVAIQTNQESNIRKKASTYRSPTKAATQRTIATIGQEATSPASPRLQRNLDKMDVSPKLVKSTVSTTSGEYSPTSTETNIQVEVGDRRMSEVQPRTQGSVNVTAPRRSTIGAALPHSRPLPANTSIAEVLSQQARAAGLPMVANTTTQRRGSHGHLLIPIKAKLDRIGILREGPHAANVRGNSDPFSPGSRSNHSDPFSPPPSRPMYDIQEVSSDTSHNPIEERHSSDTLLQNKKVVVPPHVRAALRNAAAHPLTTPSIANGQAAQILPSLRATAQEFRPMVQQIQQPLPQQAIPQYQNAPLISAPFPSNAAPSHVLAAGAEPQPKSMAPYGNATPTPDNGFPTIEQATRFYDDDEWSNMTPGMRHAILDRRADIRGVYTPFHQSRPQSTASIHGQYAGMQPLSTACPDVFGTSPANSHIGQVLLPRMNAVSQALQWTAKPGLNAETPVLHGGAAMPMLPSPPMAPRAGPTSFITSEFAPPRTPGQQPRSWTIGSDQLRRVYGWKGGDGREIKFIGHGPDAERDPNSGVRFHYQRRVTSTGRGPRLVGGNDESGSPEIPLAPRSRHHWAQLAGNMRQPCDKMEIVDAVEQVPLPGGQALYGYCGNCSISTH</sequence>
<feature type="region of interest" description="Disordered" evidence="1">
    <location>
        <begin position="677"/>
        <end position="736"/>
    </location>
</feature>
<keyword evidence="3" id="KW-1185">Reference proteome</keyword>
<accession>A0A6A6EZV9</accession>
<feature type="compositionally biased region" description="Polar residues" evidence="1">
    <location>
        <begin position="477"/>
        <end position="489"/>
    </location>
</feature>
<evidence type="ECO:0000313" key="3">
    <source>
        <dbReference type="Proteomes" id="UP000799539"/>
    </source>
</evidence>
<feature type="region of interest" description="Disordered" evidence="1">
    <location>
        <begin position="1042"/>
        <end position="1063"/>
    </location>
</feature>
<feature type="compositionally biased region" description="Low complexity" evidence="1">
    <location>
        <begin position="71"/>
        <end position="89"/>
    </location>
</feature>
<proteinExistence type="predicted"/>
<protein>
    <submittedName>
        <fullName evidence="2">Uncharacterized protein</fullName>
    </submittedName>
</protein>
<feature type="region of interest" description="Disordered" evidence="1">
    <location>
        <begin position="187"/>
        <end position="221"/>
    </location>
</feature>
<feature type="compositionally biased region" description="Polar residues" evidence="1">
    <location>
        <begin position="682"/>
        <end position="698"/>
    </location>
</feature>
<dbReference type="OrthoDB" id="3638668at2759"/>
<organism evidence="2 3">
    <name type="scientific">Cercospora zeae-maydis SCOH1-5</name>
    <dbReference type="NCBI Taxonomy" id="717836"/>
    <lineage>
        <taxon>Eukaryota</taxon>
        <taxon>Fungi</taxon>
        <taxon>Dikarya</taxon>
        <taxon>Ascomycota</taxon>
        <taxon>Pezizomycotina</taxon>
        <taxon>Dothideomycetes</taxon>
        <taxon>Dothideomycetidae</taxon>
        <taxon>Mycosphaerellales</taxon>
        <taxon>Mycosphaerellaceae</taxon>
        <taxon>Cercospora</taxon>
    </lineage>
</organism>
<name>A0A6A6EZV9_9PEZI</name>
<evidence type="ECO:0000256" key="1">
    <source>
        <dbReference type="SAM" id="MobiDB-lite"/>
    </source>
</evidence>
<feature type="region of interest" description="Disordered" evidence="1">
    <location>
        <begin position="394"/>
        <end position="489"/>
    </location>
</feature>
<feature type="compositionally biased region" description="Polar residues" evidence="1">
    <location>
        <begin position="406"/>
        <end position="416"/>
    </location>
</feature>
<evidence type="ECO:0000313" key="2">
    <source>
        <dbReference type="EMBL" id="KAF2207235.1"/>
    </source>
</evidence>
<feature type="compositionally biased region" description="Polar residues" evidence="1">
    <location>
        <begin position="439"/>
        <end position="463"/>
    </location>
</feature>
<feature type="compositionally biased region" description="Basic and acidic residues" evidence="1">
    <location>
        <begin position="396"/>
        <end position="405"/>
    </location>
</feature>
<dbReference type="EMBL" id="ML992705">
    <property type="protein sequence ID" value="KAF2207235.1"/>
    <property type="molecule type" value="Genomic_DNA"/>
</dbReference>